<feature type="transmembrane region" description="Helical" evidence="1">
    <location>
        <begin position="186"/>
        <end position="209"/>
    </location>
</feature>
<evidence type="ECO:0000256" key="1">
    <source>
        <dbReference type="SAM" id="Phobius"/>
    </source>
</evidence>
<dbReference type="Pfam" id="PF25231">
    <property type="entry name" value="DUF7847"/>
    <property type="match status" value="1"/>
</dbReference>
<feature type="transmembrane region" description="Helical" evidence="1">
    <location>
        <begin position="133"/>
        <end position="166"/>
    </location>
</feature>
<evidence type="ECO:0000313" key="4">
    <source>
        <dbReference type="Proteomes" id="UP000658258"/>
    </source>
</evidence>
<keyword evidence="1" id="KW-1133">Transmembrane helix</keyword>
<reference evidence="4" key="1">
    <citation type="journal article" date="2019" name="Int. J. Syst. Evol. Microbiol.">
        <title>The Global Catalogue of Microorganisms (GCM) 10K type strain sequencing project: providing services to taxonomists for standard genome sequencing and annotation.</title>
        <authorList>
            <consortium name="The Broad Institute Genomics Platform"/>
            <consortium name="The Broad Institute Genome Sequencing Center for Infectious Disease"/>
            <person name="Wu L."/>
            <person name="Ma J."/>
        </authorList>
    </citation>
    <scope>NUCLEOTIDE SEQUENCE [LARGE SCALE GENOMIC DNA]</scope>
    <source>
        <strain evidence="4">CGMCC 1.15111</strain>
    </source>
</reference>
<protein>
    <recommendedName>
        <fullName evidence="2">DUF7847 domain-containing protein</fullName>
    </recommendedName>
</protein>
<accession>A0ABQ3I4X4</accession>
<dbReference type="InterPro" id="IPR057169">
    <property type="entry name" value="DUF7847"/>
</dbReference>
<evidence type="ECO:0000313" key="3">
    <source>
        <dbReference type="EMBL" id="GHE58050.1"/>
    </source>
</evidence>
<sequence>MAYSPQIEFYKKRQFSDKINATFTFLRENAWPYIKIQLMIAGPILLLTNILTNQLSIGFLGFSPEDVTASMILDFFKLYGLILLSTLVTATLVPIITFSYMKAYQNHAPNEISAAMVLKNLGSKFFNLLGFNILMYIAIIIAMFFLVLPAIYIGIVLSLGSAIILFEENNPIDTFSRAFTLIKGKWWSTFGLVIVMGIIGYVISLFFGLPRTLLFSVKAITTTFSDGDLSAVTQMTTGEQALSILFSVFETFGSILLYSLSYIAIAFQYFNLVERRESRGLMSQIEGMDKAAADDDEHY</sequence>
<gene>
    <name evidence="3" type="ORF">GCM10011340_11550</name>
</gene>
<comment type="caution">
    <text evidence="3">The sequence shown here is derived from an EMBL/GenBank/DDBJ whole genome shotgun (WGS) entry which is preliminary data.</text>
</comment>
<feature type="transmembrane region" description="Helical" evidence="1">
    <location>
        <begin position="36"/>
        <end position="57"/>
    </location>
</feature>
<keyword evidence="4" id="KW-1185">Reference proteome</keyword>
<dbReference type="Proteomes" id="UP000658258">
    <property type="component" value="Unassembled WGS sequence"/>
</dbReference>
<proteinExistence type="predicted"/>
<evidence type="ECO:0000259" key="2">
    <source>
        <dbReference type="Pfam" id="PF25231"/>
    </source>
</evidence>
<feature type="domain" description="DUF7847" evidence="2">
    <location>
        <begin position="134"/>
        <end position="250"/>
    </location>
</feature>
<name>A0ABQ3I4X4_9BACT</name>
<feature type="transmembrane region" description="Helical" evidence="1">
    <location>
        <begin position="255"/>
        <end position="273"/>
    </location>
</feature>
<keyword evidence="1" id="KW-0812">Transmembrane</keyword>
<dbReference type="EMBL" id="BNAG01000001">
    <property type="protein sequence ID" value="GHE58050.1"/>
    <property type="molecule type" value="Genomic_DNA"/>
</dbReference>
<keyword evidence="1" id="KW-0472">Membrane</keyword>
<organism evidence="3 4">
    <name type="scientific">Roseivirga thermotolerans</name>
    <dbReference type="NCBI Taxonomy" id="1758176"/>
    <lineage>
        <taxon>Bacteria</taxon>
        <taxon>Pseudomonadati</taxon>
        <taxon>Bacteroidota</taxon>
        <taxon>Cytophagia</taxon>
        <taxon>Cytophagales</taxon>
        <taxon>Roseivirgaceae</taxon>
        <taxon>Roseivirga</taxon>
    </lineage>
</organism>
<feature type="transmembrane region" description="Helical" evidence="1">
    <location>
        <begin position="78"/>
        <end position="101"/>
    </location>
</feature>
<dbReference type="RefSeq" id="WP_189629232.1">
    <property type="nucleotide sequence ID" value="NZ_BNAG01000001.1"/>
</dbReference>